<gene>
    <name evidence="2" type="ORF">KR51_00032420</name>
</gene>
<dbReference type="OrthoDB" id="428674at2"/>
<feature type="region of interest" description="Disordered" evidence="1">
    <location>
        <begin position="1"/>
        <end position="22"/>
    </location>
</feature>
<name>U5DFB6_9CHRO</name>
<dbReference type="EMBL" id="ASSJ01000079">
    <property type="protein sequence ID" value="ERN40296.1"/>
    <property type="molecule type" value="Genomic_DNA"/>
</dbReference>
<dbReference type="PATRIC" id="fig|582515.4.peg.3640"/>
<evidence type="ECO:0000256" key="1">
    <source>
        <dbReference type="SAM" id="MobiDB-lite"/>
    </source>
</evidence>
<comment type="caution">
    <text evidence="2">The sequence shown here is derived from an EMBL/GenBank/DDBJ whole genome shotgun (WGS) entry which is preliminary data.</text>
</comment>
<keyword evidence="3" id="KW-1185">Reference proteome</keyword>
<dbReference type="AlphaFoldDB" id="U5DFB6"/>
<dbReference type="Proteomes" id="UP000016960">
    <property type="component" value="Unassembled WGS sequence"/>
</dbReference>
<dbReference type="InParanoid" id="U5DFB6"/>
<dbReference type="eggNOG" id="COG3168">
    <property type="taxonomic scope" value="Bacteria"/>
</dbReference>
<sequence length="355" mass="36416">MSQQHGRHYTKPSDTVPDAGNGRVLEIEADALMDGLFSSIDRVLGGEPQSQSEGERDISSVDGSAIVARAELHALLHDYVRAVRPEMPPEPAPAKAPAAAAPPAPARSNRLLFAAASAALVAVALGWTPIRGRIAPVTETPEVVPAEPMPIADVSEAEFADYVRRALDAIAYREEARVAAAEAAVRREREAAGETAAVEAAVTSPAIASSATSASARPVTATPSPARPRSPERTLAIAPPPVDLPPPPPLPLLPAPSTSAVVAAPPALTQATPGSATPVTTAAAPSVARVHTVVGLLELGSESAALLDVAGNTQQFLVGEAIGASGWRLLSVDARRATIQRGGQLRSIAVGDSFE</sequence>
<evidence type="ECO:0000313" key="3">
    <source>
        <dbReference type="Proteomes" id="UP000016960"/>
    </source>
</evidence>
<organism evidence="2 3">
    <name type="scientific">Rubidibacter lacunae KORDI 51-2</name>
    <dbReference type="NCBI Taxonomy" id="582515"/>
    <lineage>
        <taxon>Bacteria</taxon>
        <taxon>Bacillati</taxon>
        <taxon>Cyanobacteriota</taxon>
        <taxon>Cyanophyceae</taxon>
        <taxon>Oscillatoriophycideae</taxon>
        <taxon>Chroococcales</taxon>
        <taxon>Aphanothecaceae</taxon>
        <taxon>Rubidibacter</taxon>
    </lineage>
</organism>
<feature type="region of interest" description="Disordered" evidence="1">
    <location>
        <begin position="207"/>
        <end position="235"/>
    </location>
</feature>
<dbReference type="RefSeq" id="WP_022608845.1">
    <property type="nucleotide sequence ID" value="NZ_ASSJ01000079.1"/>
</dbReference>
<evidence type="ECO:0000313" key="2">
    <source>
        <dbReference type="EMBL" id="ERN40296.1"/>
    </source>
</evidence>
<reference evidence="2 3" key="1">
    <citation type="submission" date="2013-05" db="EMBL/GenBank/DDBJ databases">
        <title>Draft genome sequence of Rubidibacter lacunae KORDI 51-2.</title>
        <authorList>
            <person name="Choi D.H."/>
            <person name="Noh J.H."/>
            <person name="Kwon K.-K."/>
            <person name="Lee J.-H."/>
            <person name="Ryu J.-Y."/>
        </authorList>
    </citation>
    <scope>NUCLEOTIDE SEQUENCE [LARGE SCALE GENOMIC DNA]</scope>
    <source>
        <strain evidence="2 3">KORDI 51-2</strain>
    </source>
</reference>
<feature type="compositionally biased region" description="Basic residues" evidence="1">
    <location>
        <begin position="1"/>
        <end position="10"/>
    </location>
</feature>
<proteinExistence type="predicted"/>
<feature type="compositionally biased region" description="Low complexity" evidence="1">
    <location>
        <begin position="207"/>
        <end position="224"/>
    </location>
</feature>
<accession>U5DFB6</accession>
<evidence type="ECO:0008006" key="4">
    <source>
        <dbReference type="Google" id="ProtNLM"/>
    </source>
</evidence>
<dbReference type="STRING" id="582515.KR51_00032420"/>
<protein>
    <recommendedName>
        <fullName evidence="4">Type II secretion system protein GspC N-terminal domain-containing protein</fullName>
    </recommendedName>
</protein>